<evidence type="ECO:0000259" key="8">
    <source>
        <dbReference type="Pfam" id="PF13839"/>
    </source>
</evidence>
<comment type="similarity">
    <text evidence="2">Belongs to the PC-esterase family. TBL subfamily.</text>
</comment>
<reference evidence="10 12" key="2">
    <citation type="journal article" date="2014" name="BMC Genomics">
        <title>An improved genome release (version Mt4.0) for the model legume Medicago truncatula.</title>
        <authorList>
            <person name="Tang H."/>
            <person name="Krishnakumar V."/>
            <person name="Bidwell S."/>
            <person name="Rosen B."/>
            <person name="Chan A."/>
            <person name="Zhou S."/>
            <person name="Gentzbittel L."/>
            <person name="Childs K.L."/>
            <person name="Yandell M."/>
            <person name="Gundlach H."/>
            <person name="Mayer K.F."/>
            <person name="Schwartz D.C."/>
            <person name="Town C.D."/>
        </authorList>
    </citation>
    <scope>GENOME REANNOTATION</scope>
    <source>
        <strain evidence="10">A17</strain>
        <strain evidence="11 12">cv. Jemalong A17</strain>
    </source>
</reference>
<dbReference type="EnsemblPlants" id="KEH44227">
    <property type="protein sequence ID" value="KEH44227"/>
    <property type="gene ID" value="MTR_1g111010"/>
</dbReference>
<feature type="domain" description="Trichome birefringence-like C-terminal" evidence="8">
    <location>
        <begin position="86"/>
        <end position="339"/>
    </location>
</feature>
<evidence type="ECO:0000313" key="12">
    <source>
        <dbReference type="Proteomes" id="UP000002051"/>
    </source>
</evidence>
<reference evidence="10 12" key="1">
    <citation type="journal article" date="2011" name="Nature">
        <title>The Medicago genome provides insight into the evolution of rhizobial symbioses.</title>
        <authorList>
            <person name="Young N.D."/>
            <person name="Debelle F."/>
            <person name="Oldroyd G.E."/>
            <person name="Geurts R."/>
            <person name="Cannon S.B."/>
            <person name="Udvardi M.K."/>
            <person name="Benedito V.A."/>
            <person name="Mayer K.F."/>
            <person name="Gouzy J."/>
            <person name="Schoof H."/>
            <person name="Van de Peer Y."/>
            <person name="Proost S."/>
            <person name="Cook D.R."/>
            <person name="Meyers B.C."/>
            <person name="Spannagl M."/>
            <person name="Cheung F."/>
            <person name="De Mita S."/>
            <person name="Krishnakumar V."/>
            <person name="Gundlach H."/>
            <person name="Zhou S."/>
            <person name="Mudge J."/>
            <person name="Bharti A.K."/>
            <person name="Murray J.D."/>
            <person name="Naoumkina M.A."/>
            <person name="Rosen B."/>
            <person name="Silverstein K.A."/>
            <person name="Tang H."/>
            <person name="Rombauts S."/>
            <person name="Zhao P.X."/>
            <person name="Zhou P."/>
            <person name="Barbe V."/>
            <person name="Bardou P."/>
            <person name="Bechner M."/>
            <person name="Bellec A."/>
            <person name="Berger A."/>
            <person name="Berges H."/>
            <person name="Bidwell S."/>
            <person name="Bisseling T."/>
            <person name="Choisne N."/>
            <person name="Couloux A."/>
            <person name="Denny R."/>
            <person name="Deshpande S."/>
            <person name="Dai X."/>
            <person name="Doyle J.J."/>
            <person name="Dudez A.M."/>
            <person name="Farmer A.D."/>
            <person name="Fouteau S."/>
            <person name="Franken C."/>
            <person name="Gibelin C."/>
            <person name="Gish J."/>
            <person name="Goldstein S."/>
            <person name="Gonzalez A.J."/>
            <person name="Green P.J."/>
            <person name="Hallab A."/>
            <person name="Hartog M."/>
            <person name="Hua A."/>
            <person name="Humphray S.J."/>
            <person name="Jeong D.H."/>
            <person name="Jing Y."/>
            <person name="Jocker A."/>
            <person name="Kenton S.M."/>
            <person name="Kim D.J."/>
            <person name="Klee K."/>
            <person name="Lai H."/>
            <person name="Lang C."/>
            <person name="Lin S."/>
            <person name="Macmil S.L."/>
            <person name="Magdelenat G."/>
            <person name="Matthews L."/>
            <person name="McCorrison J."/>
            <person name="Monaghan E.L."/>
            <person name="Mun J.H."/>
            <person name="Najar F.Z."/>
            <person name="Nicholson C."/>
            <person name="Noirot C."/>
            <person name="O'Bleness M."/>
            <person name="Paule C.R."/>
            <person name="Poulain J."/>
            <person name="Prion F."/>
            <person name="Qin B."/>
            <person name="Qu C."/>
            <person name="Retzel E.F."/>
            <person name="Riddle C."/>
            <person name="Sallet E."/>
            <person name="Samain S."/>
            <person name="Samson N."/>
            <person name="Sanders I."/>
            <person name="Saurat O."/>
            <person name="Scarpelli C."/>
            <person name="Schiex T."/>
            <person name="Segurens B."/>
            <person name="Severin A.J."/>
            <person name="Sherrier D.J."/>
            <person name="Shi R."/>
            <person name="Sims S."/>
            <person name="Singer S.R."/>
            <person name="Sinharoy S."/>
            <person name="Sterck L."/>
            <person name="Viollet A."/>
            <person name="Wang B.B."/>
            <person name="Wang K."/>
            <person name="Wang M."/>
            <person name="Wang X."/>
            <person name="Warfsmann J."/>
            <person name="Weissenbach J."/>
            <person name="White D.D."/>
            <person name="White J.D."/>
            <person name="Wiley G.B."/>
            <person name="Wincker P."/>
            <person name="Xing Y."/>
            <person name="Yang L."/>
            <person name="Yao Z."/>
            <person name="Ying F."/>
            <person name="Zhai J."/>
            <person name="Zhou L."/>
            <person name="Zuber A."/>
            <person name="Denarie J."/>
            <person name="Dixon R.A."/>
            <person name="May G.D."/>
            <person name="Schwartz D.C."/>
            <person name="Rogers J."/>
            <person name="Quetier F."/>
            <person name="Town C.D."/>
            <person name="Roe B.A."/>
        </authorList>
    </citation>
    <scope>NUCLEOTIDE SEQUENCE [LARGE SCALE GENOMIC DNA]</scope>
    <source>
        <strain evidence="10">A17</strain>
        <strain evidence="11 12">cv. Jemalong A17</strain>
    </source>
</reference>
<evidence type="ECO:0000313" key="10">
    <source>
        <dbReference type="EMBL" id="KEH44227.1"/>
    </source>
</evidence>
<organism evidence="10 12">
    <name type="scientific">Medicago truncatula</name>
    <name type="common">Barrel medic</name>
    <name type="synonym">Medicago tribuloides</name>
    <dbReference type="NCBI Taxonomy" id="3880"/>
    <lineage>
        <taxon>Eukaryota</taxon>
        <taxon>Viridiplantae</taxon>
        <taxon>Streptophyta</taxon>
        <taxon>Embryophyta</taxon>
        <taxon>Tracheophyta</taxon>
        <taxon>Spermatophyta</taxon>
        <taxon>Magnoliopsida</taxon>
        <taxon>eudicotyledons</taxon>
        <taxon>Gunneridae</taxon>
        <taxon>Pentapetalae</taxon>
        <taxon>rosids</taxon>
        <taxon>fabids</taxon>
        <taxon>Fabales</taxon>
        <taxon>Fabaceae</taxon>
        <taxon>Papilionoideae</taxon>
        <taxon>50 kb inversion clade</taxon>
        <taxon>NPAAA clade</taxon>
        <taxon>Hologalegina</taxon>
        <taxon>IRL clade</taxon>
        <taxon>Trifolieae</taxon>
        <taxon>Medicago</taxon>
    </lineage>
</organism>
<accession>A0A072VR06</accession>
<feature type="signal peptide" evidence="7">
    <location>
        <begin position="1"/>
        <end position="29"/>
    </location>
</feature>
<evidence type="ECO:0000256" key="4">
    <source>
        <dbReference type="ARBA" id="ARBA00022968"/>
    </source>
</evidence>
<reference evidence="11" key="3">
    <citation type="submission" date="2015-04" db="UniProtKB">
        <authorList>
            <consortium name="EnsemblPlants"/>
        </authorList>
    </citation>
    <scope>IDENTIFICATION</scope>
    <source>
        <strain evidence="11">cv. Jemalong A17</strain>
    </source>
</reference>
<dbReference type="OrthoDB" id="630188at2759"/>
<evidence type="ECO:0000256" key="6">
    <source>
        <dbReference type="ARBA" id="ARBA00023136"/>
    </source>
</evidence>
<keyword evidence="4" id="KW-0735">Signal-anchor</keyword>
<name>A0A072VR06_MEDTR</name>
<evidence type="ECO:0000256" key="3">
    <source>
        <dbReference type="ARBA" id="ARBA00022692"/>
    </source>
</evidence>
<protein>
    <submittedName>
        <fullName evidence="10">Pmr5/Cas1p GDSL/SGNH-like acyl-esterase family protein</fullName>
    </submittedName>
</protein>
<evidence type="ECO:0000256" key="2">
    <source>
        <dbReference type="ARBA" id="ARBA00007727"/>
    </source>
</evidence>
<evidence type="ECO:0000256" key="7">
    <source>
        <dbReference type="SAM" id="SignalP"/>
    </source>
</evidence>
<keyword evidence="3" id="KW-0812">Transmembrane</keyword>
<dbReference type="InterPro" id="IPR029962">
    <property type="entry name" value="TBL"/>
</dbReference>
<feature type="domain" description="Trichome birefringence-like N-terminal" evidence="9">
    <location>
        <begin position="30"/>
        <end position="85"/>
    </location>
</feature>
<dbReference type="EMBL" id="CM001217">
    <property type="protein sequence ID" value="KEH44227.1"/>
    <property type="molecule type" value="Genomic_DNA"/>
</dbReference>
<dbReference type="PANTHER" id="PTHR32285:SF200">
    <property type="entry name" value="PMR5_CAS1P GDSL_SGNH-LIKE ACYL-ESTERASE FAMILY PROTEIN"/>
    <property type="match status" value="1"/>
</dbReference>
<keyword evidence="6" id="KW-0472">Membrane</keyword>
<dbReference type="InterPro" id="IPR025846">
    <property type="entry name" value="TBL_N"/>
</dbReference>
<dbReference type="PaxDb" id="3880-AES84575"/>
<dbReference type="GO" id="GO:0005794">
    <property type="term" value="C:Golgi apparatus"/>
    <property type="evidence" value="ECO:0000318"/>
    <property type="project" value="GO_Central"/>
</dbReference>
<dbReference type="PANTHER" id="PTHR32285">
    <property type="entry name" value="PROTEIN TRICHOME BIREFRINGENCE-LIKE 9-RELATED"/>
    <property type="match status" value="1"/>
</dbReference>
<evidence type="ECO:0000313" key="11">
    <source>
        <dbReference type="EnsemblPlants" id="KEH44227"/>
    </source>
</evidence>
<keyword evidence="5" id="KW-1133">Transmembrane helix</keyword>
<proteinExistence type="inferred from homology"/>
<feature type="chain" id="PRO_5014500905" evidence="7">
    <location>
        <begin position="30"/>
        <end position="350"/>
    </location>
</feature>
<dbReference type="Proteomes" id="UP000002051">
    <property type="component" value="Unassembled WGS sequence"/>
</dbReference>
<dbReference type="eggNOG" id="ENOG502RTPH">
    <property type="taxonomic scope" value="Eukaryota"/>
</dbReference>
<dbReference type="Pfam" id="PF13839">
    <property type="entry name" value="PC-Esterase"/>
    <property type="match status" value="1"/>
</dbReference>
<dbReference type="GO" id="GO:0016413">
    <property type="term" value="F:O-acetyltransferase activity"/>
    <property type="evidence" value="ECO:0000318"/>
    <property type="project" value="GO_Central"/>
</dbReference>
<dbReference type="InterPro" id="IPR026057">
    <property type="entry name" value="TBL_C"/>
</dbReference>
<comment type="subcellular location">
    <subcellularLocation>
        <location evidence="1">Membrane</location>
        <topology evidence="1">Single-pass membrane protein</topology>
    </subcellularLocation>
</comment>
<dbReference type="KEGG" id="mtr:25485506"/>
<sequence>MTLDFLLHLLPHTFVLLWAVAPTLYYVHAQECDLSKGEWVVDDPYYPLYDASRDCPFIVQGFNCLRNGRPDQDYLKYRWKPFACDLPRFDGVKFLETYRGKKIMFVGDSISDNMWQSLACLLHIAVPESNYTFTRLTKHLSIFRFLAYEVSIVWVKDGYLVDTVRDREKGRIIKLDSVSSRYKWNGDVLIFNTYHWWFHTGETPIHFQVGNEIMKDMDNTEAYKTGLTTWSNWIDSNIDPSKTTVIFQGIAAAHSGEKHCLEQTKPEEGPKPTYPGVDIVQNVLSNMKSHVYWLDITLQTQLRIDGHPSVFTGRGTSYEDCSHWCLAGAPDTWNEMLYAVLLGNRYYYHL</sequence>
<evidence type="ECO:0000259" key="9">
    <source>
        <dbReference type="Pfam" id="PF14416"/>
    </source>
</evidence>
<evidence type="ECO:0000256" key="5">
    <source>
        <dbReference type="ARBA" id="ARBA00022989"/>
    </source>
</evidence>
<dbReference type="HOGENOM" id="CLU_020953_3_0_1"/>
<dbReference type="Pfam" id="PF14416">
    <property type="entry name" value="PMR5N"/>
    <property type="match status" value="1"/>
</dbReference>
<keyword evidence="12" id="KW-1185">Reference proteome</keyword>
<gene>
    <name evidence="11" type="primary">25485506</name>
    <name evidence="10" type="ordered locus">MTR_1g111010</name>
</gene>
<keyword evidence="7" id="KW-0732">Signal</keyword>
<evidence type="ECO:0000256" key="1">
    <source>
        <dbReference type="ARBA" id="ARBA00004167"/>
    </source>
</evidence>
<dbReference type="AlphaFoldDB" id="A0A072VR06"/>
<dbReference type="GO" id="GO:0016020">
    <property type="term" value="C:membrane"/>
    <property type="evidence" value="ECO:0007669"/>
    <property type="project" value="UniProtKB-SubCell"/>
</dbReference>